<dbReference type="Pfam" id="PF20209">
    <property type="entry name" value="DUF6570"/>
    <property type="match status" value="1"/>
</dbReference>
<dbReference type="Proteomes" id="UP000053263">
    <property type="component" value="Unassembled WGS sequence"/>
</dbReference>
<accession>A0A0C9SK07</accession>
<evidence type="ECO:0000259" key="2">
    <source>
        <dbReference type="Pfam" id="PF20209"/>
    </source>
</evidence>
<evidence type="ECO:0000256" key="1">
    <source>
        <dbReference type="SAM" id="MobiDB-lite"/>
    </source>
</evidence>
<organism evidence="3 4">
    <name type="scientific">Plicaturopsis crispa FD-325 SS-3</name>
    <dbReference type="NCBI Taxonomy" id="944288"/>
    <lineage>
        <taxon>Eukaryota</taxon>
        <taxon>Fungi</taxon>
        <taxon>Dikarya</taxon>
        <taxon>Basidiomycota</taxon>
        <taxon>Agaricomycotina</taxon>
        <taxon>Agaricomycetes</taxon>
        <taxon>Agaricomycetidae</taxon>
        <taxon>Amylocorticiales</taxon>
        <taxon>Amylocorticiaceae</taxon>
        <taxon>Plicatura</taxon>
        <taxon>Plicaturopsis crispa</taxon>
    </lineage>
</organism>
<dbReference type="EMBL" id="KN832599">
    <property type="protein sequence ID" value="KII82906.1"/>
    <property type="molecule type" value="Genomic_DNA"/>
</dbReference>
<dbReference type="HOGENOM" id="CLU_090397_0_0_1"/>
<dbReference type="AlphaFoldDB" id="A0A0C9SK07"/>
<dbReference type="InterPro" id="IPR046700">
    <property type="entry name" value="DUF6570"/>
</dbReference>
<reference evidence="3 4" key="1">
    <citation type="submission" date="2014-06" db="EMBL/GenBank/DDBJ databases">
        <title>Evolutionary Origins and Diversification of the Mycorrhizal Mutualists.</title>
        <authorList>
            <consortium name="DOE Joint Genome Institute"/>
            <consortium name="Mycorrhizal Genomics Consortium"/>
            <person name="Kohler A."/>
            <person name="Kuo A."/>
            <person name="Nagy L.G."/>
            <person name="Floudas D."/>
            <person name="Copeland A."/>
            <person name="Barry K.W."/>
            <person name="Cichocki N."/>
            <person name="Veneault-Fourrey C."/>
            <person name="LaButti K."/>
            <person name="Lindquist E.A."/>
            <person name="Lipzen A."/>
            <person name="Lundell T."/>
            <person name="Morin E."/>
            <person name="Murat C."/>
            <person name="Riley R."/>
            <person name="Ohm R."/>
            <person name="Sun H."/>
            <person name="Tunlid A."/>
            <person name="Henrissat B."/>
            <person name="Grigoriev I.V."/>
            <person name="Hibbett D.S."/>
            <person name="Martin F."/>
        </authorList>
    </citation>
    <scope>NUCLEOTIDE SEQUENCE [LARGE SCALE GENOMIC DNA]</scope>
    <source>
        <strain evidence="3 4">FD-325 SS-3</strain>
    </source>
</reference>
<sequence>MIANTIMVGVPTAKIYEKLPPPIDELDDVLAVIFTGPKIDVEEDFKRTPLLIRRKKVSAALEWLKLNHVDYHDLEIDYKSLESYPENEPPVVVDYRRSDTNKTTEGASVTDQEPEDGTEDGPCPFIVHGLTGDELSDKNAGQRKAIAMKHLNNEGKVLLVGSREKPESMYQNPQLYPQMYPWLFPYGLGGLGNPNSSVKISEIEHKRHLLMYHDKRLSCKTSLIGSYGTNM</sequence>
<name>A0A0C9SK07_PLICR</name>
<dbReference type="OrthoDB" id="3221862at2759"/>
<protein>
    <recommendedName>
        <fullName evidence="2">DUF6570 domain-containing protein</fullName>
    </recommendedName>
</protein>
<gene>
    <name evidence="3" type="ORF">PLICRDRAFT_58605</name>
</gene>
<proteinExistence type="predicted"/>
<feature type="domain" description="DUF6570" evidence="2">
    <location>
        <begin position="1"/>
        <end position="81"/>
    </location>
</feature>
<evidence type="ECO:0000313" key="3">
    <source>
        <dbReference type="EMBL" id="KII82906.1"/>
    </source>
</evidence>
<evidence type="ECO:0000313" key="4">
    <source>
        <dbReference type="Proteomes" id="UP000053263"/>
    </source>
</evidence>
<feature type="region of interest" description="Disordered" evidence="1">
    <location>
        <begin position="96"/>
        <end position="121"/>
    </location>
</feature>
<keyword evidence="4" id="KW-1185">Reference proteome</keyword>